<comment type="caution">
    <text evidence="6">The sequence shown here is derived from an EMBL/GenBank/DDBJ whole genome shotgun (WGS) entry which is preliminary data.</text>
</comment>
<dbReference type="STRING" id="1111735.GCA_000428045_02228"/>
<dbReference type="Pfam" id="PF25601">
    <property type="entry name" value="AAA_lid_14"/>
    <property type="match status" value="1"/>
</dbReference>
<dbReference type="InterPro" id="IPR002078">
    <property type="entry name" value="Sigma_54_int"/>
</dbReference>
<dbReference type="Gene3D" id="1.10.8.60">
    <property type="match status" value="1"/>
</dbReference>
<gene>
    <name evidence="6" type="ORF">C0630_18880</name>
</gene>
<dbReference type="AlphaFoldDB" id="A0A2N6CS95"/>
<dbReference type="GO" id="GO:0043565">
    <property type="term" value="F:sequence-specific DNA binding"/>
    <property type="evidence" value="ECO:0007669"/>
    <property type="project" value="InterPro"/>
</dbReference>
<evidence type="ECO:0000313" key="6">
    <source>
        <dbReference type="EMBL" id="PLX59954.1"/>
    </source>
</evidence>
<keyword evidence="4" id="KW-0804">Transcription</keyword>
<evidence type="ECO:0000256" key="4">
    <source>
        <dbReference type="ARBA" id="ARBA00023163"/>
    </source>
</evidence>
<dbReference type="PANTHER" id="PTHR32071">
    <property type="entry name" value="TRANSCRIPTIONAL REGULATORY PROTEIN"/>
    <property type="match status" value="1"/>
</dbReference>
<keyword evidence="1" id="KW-0547">Nucleotide-binding</keyword>
<dbReference type="EMBL" id="PKUN01000030">
    <property type="protein sequence ID" value="PLX59954.1"/>
    <property type="molecule type" value="Genomic_DNA"/>
</dbReference>
<dbReference type="SMART" id="SM00382">
    <property type="entry name" value="AAA"/>
    <property type="match status" value="1"/>
</dbReference>
<feature type="domain" description="Sigma-54 factor interaction" evidence="5">
    <location>
        <begin position="35"/>
        <end position="262"/>
    </location>
</feature>
<dbReference type="PROSITE" id="PS50045">
    <property type="entry name" value="SIGMA54_INTERACT_4"/>
    <property type="match status" value="1"/>
</dbReference>
<dbReference type="InterPro" id="IPR003593">
    <property type="entry name" value="AAA+_ATPase"/>
</dbReference>
<dbReference type="InterPro" id="IPR025944">
    <property type="entry name" value="Sigma_54_int_dom_CS"/>
</dbReference>
<dbReference type="SUPFAM" id="SSF46689">
    <property type="entry name" value="Homeodomain-like"/>
    <property type="match status" value="1"/>
</dbReference>
<proteinExistence type="predicted"/>
<sequence>MLLCCYSEQPEITAGAWNYACMLTNATNSTKPPSAIGRSVPWCRAMAMAKKMAPLQMPVLITGQSGVGKEVIAQVLHHWSEREGKSFIPLNCGLLQDQLLESELFGHSKGAFTGASHDHDGLFHAANDGTLFLDEICELTASCQAKLLRVLETGEYRPLGSTKIHRTNARIISATHRDLEKMISQGRFRQDLYYRLNVLTIDIPPLNQRAEDIPLLVDHFLEQPLGNAPRPTITPRAMQQLMAHDWPGNVRELKNTIERLRVHCEEEISAGSIDSVLTRPSQNTQATGNSLALFNRIVPLANLEQAYIEWVLKQCDGNVSKASKALGVSRTTIYRIINSPVNQP</sequence>
<evidence type="ECO:0000256" key="2">
    <source>
        <dbReference type="ARBA" id="ARBA00022840"/>
    </source>
</evidence>
<evidence type="ECO:0000313" key="7">
    <source>
        <dbReference type="Proteomes" id="UP000235015"/>
    </source>
</evidence>
<dbReference type="InterPro" id="IPR025662">
    <property type="entry name" value="Sigma_54_int_dom_ATP-bd_1"/>
</dbReference>
<dbReference type="InterPro" id="IPR058031">
    <property type="entry name" value="AAA_lid_NorR"/>
</dbReference>
<name>A0A2N6CS95_9GAMM</name>
<dbReference type="Gene3D" id="1.10.10.60">
    <property type="entry name" value="Homeodomain-like"/>
    <property type="match status" value="1"/>
</dbReference>
<keyword evidence="3" id="KW-0805">Transcription regulation</keyword>
<keyword evidence="2" id="KW-0067">ATP-binding</keyword>
<evidence type="ECO:0000259" key="5">
    <source>
        <dbReference type="PROSITE" id="PS50045"/>
    </source>
</evidence>
<dbReference type="GO" id="GO:0005524">
    <property type="term" value="F:ATP binding"/>
    <property type="evidence" value="ECO:0007669"/>
    <property type="project" value="UniProtKB-KW"/>
</dbReference>
<dbReference type="InterPro" id="IPR009057">
    <property type="entry name" value="Homeodomain-like_sf"/>
</dbReference>
<dbReference type="Pfam" id="PF00158">
    <property type="entry name" value="Sigma54_activat"/>
    <property type="match status" value="1"/>
</dbReference>
<dbReference type="FunFam" id="3.40.50.300:FF:000006">
    <property type="entry name" value="DNA-binding transcriptional regulator NtrC"/>
    <property type="match status" value="1"/>
</dbReference>
<dbReference type="SUPFAM" id="SSF52540">
    <property type="entry name" value="P-loop containing nucleoside triphosphate hydrolases"/>
    <property type="match status" value="1"/>
</dbReference>
<dbReference type="CDD" id="cd00009">
    <property type="entry name" value="AAA"/>
    <property type="match status" value="1"/>
</dbReference>
<reference evidence="6 7" key="1">
    <citation type="submission" date="2017-11" db="EMBL/GenBank/DDBJ databases">
        <title>Genome-resolved metagenomics identifies genetic mobility, metabolic interactions, and unexpected diversity in perchlorate-reducing communities.</title>
        <authorList>
            <person name="Barnum T.P."/>
            <person name="Figueroa I.A."/>
            <person name="Carlstrom C.I."/>
            <person name="Lucas L.N."/>
            <person name="Engelbrektson A.L."/>
            <person name="Coates J.D."/>
        </authorList>
    </citation>
    <scope>NUCLEOTIDE SEQUENCE [LARGE SCALE GENOMIC DNA]</scope>
    <source>
        <strain evidence="6">BM301</strain>
    </source>
</reference>
<evidence type="ECO:0000256" key="3">
    <source>
        <dbReference type="ARBA" id="ARBA00023015"/>
    </source>
</evidence>
<organism evidence="6 7">
    <name type="scientific">Sedimenticola selenatireducens</name>
    <dbReference type="NCBI Taxonomy" id="191960"/>
    <lineage>
        <taxon>Bacteria</taxon>
        <taxon>Pseudomonadati</taxon>
        <taxon>Pseudomonadota</taxon>
        <taxon>Gammaproteobacteria</taxon>
        <taxon>Chromatiales</taxon>
        <taxon>Sedimenticolaceae</taxon>
        <taxon>Sedimenticola</taxon>
    </lineage>
</organism>
<dbReference type="Gene3D" id="3.40.50.300">
    <property type="entry name" value="P-loop containing nucleotide triphosphate hydrolases"/>
    <property type="match status" value="1"/>
</dbReference>
<dbReference type="GO" id="GO:0006355">
    <property type="term" value="P:regulation of DNA-templated transcription"/>
    <property type="evidence" value="ECO:0007669"/>
    <property type="project" value="InterPro"/>
</dbReference>
<protein>
    <recommendedName>
        <fullName evidence="5">Sigma-54 factor interaction domain-containing protein</fullName>
    </recommendedName>
</protein>
<accession>A0A2N6CS95</accession>
<dbReference type="Proteomes" id="UP000235015">
    <property type="component" value="Unassembled WGS sequence"/>
</dbReference>
<dbReference type="Pfam" id="PF02954">
    <property type="entry name" value="HTH_8"/>
    <property type="match status" value="1"/>
</dbReference>
<dbReference type="InterPro" id="IPR002197">
    <property type="entry name" value="HTH_Fis"/>
</dbReference>
<dbReference type="InterPro" id="IPR027417">
    <property type="entry name" value="P-loop_NTPase"/>
</dbReference>
<dbReference type="PROSITE" id="PS00688">
    <property type="entry name" value="SIGMA54_INTERACT_3"/>
    <property type="match status" value="1"/>
</dbReference>
<dbReference type="PROSITE" id="PS00675">
    <property type="entry name" value="SIGMA54_INTERACT_1"/>
    <property type="match status" value="1"/>
</dbReference>
<evidence type="ECO:0000256" key="1">
    <source>
        <dbReference type="ARBA" id="ARBA00022741"/>
    </source>
</evidence>